<dbReference type="AlphaFoldDB" id="A0A3C1KBF9"/>
<dbReference type="EMBL" id="DMNG01000073">
    <property type="protein sequence ID" value="HAN23803.1"/>
    <property type="molecule type" value="Genomic_DNA"/>
</dbReference>
<proteinExistence type="predicted"/>
<dbReference type="InterPro" id="IPR051677">
    <property type="entry name" value="AfsR-DnrI-RedD_regulator"/>
</dbReference>
<sequence length="197" mass="20206">MCAQARHDDAVGLPLTDAARLTALDDALALWRGEVGGDLGDAPAADALRAASARLRDALRRERARTLDATGRAADAVPAWRALHDAQPYDDEAAAGLLASLRAAGRTSDALAVFAAHRARLRDDLGSSPGPALVAAHAALLREDAPVAGRVRIGLRSAPTPLIGRDGDLAAVATLLAEARIVTILGAGGLGKTRLAQ</sequence>
<dbReference type="Gene3D" id="1.25.40.10">
    <property type="entry name" value="Tetratricopeptide repeat domain"/>
    <property type="match status" value="1"/>
</dbReference>
<feature type="domain" description="Bacterial transcriptional activator" evidence="3">
    <location>
        <begin position="16"/>
        <end position="141"/>
    </location>
</feature>
<organism evidence="4 5">
    <name type="scientific">Microbacterium ginsengisoli</name>
    <dbReference type="NCBI Taxonomy" id="400772"/>
    <lineage>
        <taxon>Bacteria</taxon>
        <taxon>Bacillati</taxon>
        <taxon>Actinomycetota</taxon>
        <taxon>Actinomycetes</taxon>
        <taxon>Micrococcales</taxon>
        <taxon>Microbacteriaceae</taxon>
        <taxon>Microbacterium</taxon>
    </lineage>
</organism>
<evidence type="ECO:0000259" key="3">
    <source>
        <dbReference type="SMART" id="SM01043"/>
    </source>
</evidence>
<dbReference type="PANTHER" id="PTHR35807:SF1">
    <property type="entry name" value="TRANSCRIPTIONAL REGULATOR REDD"/>
    <property type="match status" value="1"/>
</dbReference>
<protein>
    <recommendedName>
        <fullName evidence="3">Bacterial transcriptional activator domain-containing protein</fullName>
    </recommendedName>
</protein>
<comment type="caution">
    <text evidence="4">The sequence shown here is derived from an EMBL/GenBank/DDBJ whole genome shotgun (WGS) entry which is preliminary data.</text>
</comment>
<dbReference type="Pfam" id="PF03704">
    <property type="entry name" value="BTAD"/>
    <property type="match status" value="1"/>
</dbReference>
<gene>
    <name evidence="4" type="ORF">DCP95_04435</name>
</gene>
<dbReference type="GO" id="GO:0003677">
    <property type="term" value="F:DNA binding"/>
    <property type="evidence" value="ECO:0007669"/>
    <property type="project" value="TreeGrafter"/>
</dbReference>
<reference evidence="4 5" key="1">
    <citation type="journal article" date="2018" name="Nat. Biotechnol.">
        <title>A standardized bacterial taxonomy based on genome phylogeny substantially revises the tree of life.</title>
        <authorList>
            <person name="Parks D.H."/>
            <person name="Chuvochina M."/>
            <person name="Waite D.W."/>
            <person name="Rinke C."/>
            <person name="Skarshewski A."/>
            <person name="Chaumeil P.A."/>
            <person name="Hugenholtz P."/>
        </authorList>
    </citation>
    <scope>NUCLEOTIDE SEQUENCE [LARGE SCALE GENOMIC DNA]</scope>
    <source>
        <strain evidence="4">UBA9152</strain>
    </source>
</reference>
<accession>A0A3C1KBF9</accession>
<dbReference type="Gene3D" id="3.40.50.300">
    <property type="entry name" value="P-loop containing nucleotide triphosphate hydrolases"/>
    <property type="match status" value="1"/>
</dbReference>
<dbReference type="InterPro" id="IPR011990">
    <property type="entry name" value="TPR-like_helical_dom_sf"/>
</dbReference>
<evidence type="ECO:0000313" key="5">
    <source>
        <dbReference type="Proteomes" id="UP000257479"/>
    </source>
</evidence>
<dbReference type="PANTHER" id="PTHR35807">
    <property type="entry name" value="TRANSCRIPTIONAL REGULATOR REDD-RELATED"/>
    <property type="match status" value="1"/>
</dbReference>
<dbReference type="GO" id="GO:0006355">
    <property type="term" value="P:regulation of DNA-templated transcription"/>
    <property type="evidence" value="ECO:0007669"/>
    <property type="project" value="TreeGrafter"/>
</dbReference>
<dbReference type="SUPFAM" id="SSF48452">
    <property type="entry name" value="TPR-like"/>
    <property type="match status" value="1"/>
</dbReference>
<feature type="non-terminal residue" evidence="4">
    <location>
        <position position="197"/>
    </location>
</feature>
<evidence type="ECO:0000256" key="2">
    <source>
        <dbReference type="ARBA" id="ARBA00023163"/>
    </source>
</evidence>
<keyword evidence="1" id="KW-0805">Transcription regulation</keyword>
<keyword evidence="2" id="KW-0804">Transcription</keyword>
<dbReference type="InterPro" id="IPR005158">
    <property type="entry name" value="BTAD"/>
</dbReference>
<evidence type="ECO:0000313" key="4">
    <source>
        <dbReference type="EMBL" id="HAN23803.1"/>
    </source>
</evidence>
<name>A0A3C1KBF9_9MICO</name>
<dbReference type="Proteomes" id="UP000257479">
    <property type="component" value="Unassembled WGS sequence"/>
</dbReference>
<dbReference type="SMART" id="SM01043">
    <property type="entry name" value="BTAD"/>
    <property type="match status" value="1"/>
</dbReference>
<evidence type="ECO:0000256" key="1">
    <source>
        <dbReference type="ARBA" id="ARBA00023015"/>
    </source>
</evidence>
<dbReference type="InterPro" id="IPR027417">
    <property type="entry name" value="P-loop_NTPase"/>
</dbReference>